<dbReference type="CDD" id="cd03794">
    <property type="entry name" value="GT4_WbuB-like"/>
    <property type="match status" value="1"/>
</dbReference>
<proteinExistence type="predicted"/>
<gene>
    <name evidence="3" type="ORF">DM868_06430</name>
</gene>
<evidence type="ECO:0000256" key="1">
    <source>
        <dbReference type="SAM" id="MobiDB-lite"/>
    </source>
</evidence>
<sequence>MFPPETGGNASRIHDTATNIQRDDWAVTVLAPPPSYPPGAFDRSWRRSRTEDVDGVTVHRLWTWQPTSENPGMAKRLPYYLIFGIHAMVWLLWNVRNYDIVITSTPPISTGAPGLVASALGTPWIVDIRDLWIDASISLGYLESGSAVERASRRFQRLVLHRADRLTVTTETLGRAVARRYGEGLELKTVIVPNGVDTERFRPATAVAAESGIEAASRLVTDGLASNGFGGGSTTEDDGREPSTDSPPTIVYTGNLGTAQNLEACVEAMRHVSEPAVFRLVGSGDVESKLRRLVDDLGVGDRVEFTGLVSRDEVPEILGDATIGVAPLEETETLAYAMPTKVYEYMACGLPTVVTGRGEIRRFVTESDVGVHAEGDPEALADRFDELLADRGRRNELAVRSREHVVEHYDRTAIARRLSDELRTLVGDHESA</sequence>
<feature type="domain" description="Glycosyltransferase subfamily 4-like N-terminal" evidence="2">
    <location>
        <begin position="7"/>
        <end position="195"/>
    </location>
</feature>
<dbReference type="SUPFAM" id="SSF53756">
    <property type="entry name" value="UDP-Glycosyltransferase/glycogen phosphorylase"/>
    <property type="match status" value="1"/>
</dbReference>
<keyword evidence="3" id="KW-0808">Transferase</keyword>
<dbReference type="AlphaFoldDB" id="A0A4U5JDW4"/>
<evidence type="ECO:0000313" key="4">
    <source>
        <dbReference type="Proteomes" id="UP000308037"/>
    </source>
</evidence>
<feature type="region of interest" description="Disordered" evidence="1">
    <location>
        <begin position="224"/>
        <end position="248"/>
    </location>
</feature>
<evidence type="ECO:0000313" key="3">
    <source>
        <dbReference type="EMBL" id="TKR26486.1"/>
    </source>
</evidence>
<dbReference type="InterPro" id="IPR050194">
    <property type="entry name" value="Glycosyltransferase_grp1"/>
</dbReference>
<comment type="caution">
    <text evidence="3">The sequence shown here is derived from an EMBL/GenBank/DDBJ whole genome shotgun (WGS) entry which is preliminary data.</text>
</comment>
<dbReference type="GO" id="GO:0016758">
    <property type="term" value="F:hexosyltransferase activity"/>
    <property type="evidence" value="ECO:0007669"/>
    <property type="project" value="TreeGrafter"/>
</dbReference>
<dbReference type="OrthoDB" id="132546at2157"/>
<name>A0A4U5JDW4_9EURY</name>
<reference evidence="3 4" key="1">
    <citation type="submission" date="2019-04" db="EMBL/GenBank/DDBJ databases">
        <title>Natronomonas sp. F20-122 a newhaloarchaeon isolated from a saline saltern of Isla Bacuta, Huelva, Spain.</title>
        <authorList>
            <person name="Duran-Viseras A."/>
            <person name="Sanchez-Porro C."/>
            <person name="Ventosa A."/>
        </authorList>
    </citation>
    <scope>NUCLEOTIDE SEQUENCE [LARGE SCALE GENOMIC DNA]</scope>
    <source>
        <strain evidence="3 4">F20-122</strain>
    </source>
</reference>
<dbReference type="Pfam" id="PF13579">
    <property type="entry name" value="Glyco_trans_4_4"/>
    <property type="match status" value="1"/>
</dbReference>
<dbReference type="InterPro" id="IPR028098">
    <property type="entry name" value="Glyco_trans_4-like_N"/>
</dbReference>
<accession>A0A4U5JDW4</accession>
<dbReference type="EMBL" id="QKNX01000002">
    <property type="protein sequence ID" value="TKR26486.1"/>
    <property type="molecule type" value="Genomic_DNA"/>
</dbReference>
<organism evidence="3 4">
    <name type="scientific">Natronomonas salsuginis</name>
    <dbReference type="NCBI Taxonomy" id="2217661"/>
    <lineage>
        <taxon>Archaea</taxon>
        <taxon>Methanobacteriati</taxon>
        <taxon>Methanobacteriota</taxon>
        <taxon>Stenosarchaea group</taxon>
        <taxon>Halobacteria</taxon>
        <taxon>Halobacteriales</taxon>
        <taxon>Natronomonadaceae</taxon>
        <taxon>Natronomonas</taxon>
    </lineage>
</organism>
<dbReference type="Proteomes" id="UP000308037">
    <property type="component" value="Unassembled WGS sequence"/>
</dbReference>
<dbReference type="PANTHER" id="PTHR45947:SF3">
    <property type="entry name" value="SULFOQUINOVOSYL TRANSFERASE SQD2"/>
    <property type="match status" value="1"/>
</dbReference>
<dbReference type="Pfam" id="PF13692">
    <property type="entry name" value="Glyco_trans_1_4"/>
    <property type="match status" value="1"/>
</dbReference>
<keyword evidence="4" id="KW-1185">Reference proteome</keyword>
<evidence type="ECO:0000259" key="2">
    <source>
        <dbReference type="Pfam" id="PF13579"/>
    </source>
</evidence>
<dbReference type="PANTHER" id="PTHR45947">
    <property type="entry name" value="SULFOQUINOVOSYL TRANSFERASE SQD2"/>
    <property type="match status" value="1"/>
</dbReference>
<protein>
    <submittedName>
        <fullName evidence="3">Glycosyltransferase family 4 protein</fullName>
    </submittedName>
</protein>
<dbReference type="Gene3D" id="3.40.50.2000">
    <property type="entry name" value="Glycogen Phosphorylase B"/>
    <property type="match status" value="2"/>
</dbReference>